<gene>
    <name evidence="1" type="ORF">MVEN_01756500</name>
</gene>
<organism evidence="1 2">
    <name type="scientific">Mycena venus</name>
    <dbReference type="NCBI Taxonomy" id="2733690"/>
    <lineage>
        <taxon>Eukaryota</taxon>
        <taxon>Fungi</taxon>
        <taxon>Dikarya</taxon>
        <taxon>Basidiomycota</taxon>
        <taxon>Agaricomycotina</taxon>
        <taxon>Agaricomycetes</taxon>
        <taxon>Agaricomycetidae</taxon>
        <taxon>Agaricales</taxon>
        <taxon>Marasmiineae</taxon>
        <taxon>Mycenaceae</taxon>
        <taxon>Mycena</taxon>
    </lineage>
</organism>
<dbReference type="InterPro" id="IPR023213">
    <property type="entry name" value="CAT-like_dom_sf"/>
</dbReference>
<dbReference type="OrthoDB" id="21502at2759"/>
<comment type="caution">
    <text evidence="1">The sequence shown here is derived from an EMBL/GenBank/DDBJ whole genome shotgun (WGS) entry which is preliminary data.</text>
</comment>
<proteinExistence type="predicted"/>
<dbReference type="Gene3D" id="3.30.559.10">
    <property type="entry name" value="Chloramphenicol acetyltransferase-like domain"/>
    <property type="match status" value="2"/>
</dbReference>
<protein>
    <submittedName>
        <fullName evidence="1">Uncharacterized protein</fullName>
    </submittedName>
</protein>
<evidence type="ECO:0000313" key="1">
    <source>
        <dbReference type="EMBL" id="KAF7343248.1"/>
    </source>
</evidence>
<dbReference type="AlphaFoldDB" id="A0A8H6XKF7"/>
<reference evidence="1" key="1">
    <citation type="submission" date="2020-05" db="EMBL/GenBank/DDBJ databases">
        <title>Mycena genomes resolve the evolution of fungal bioluminescence.</title>
        <authorList>
            <person name="Tsai I.J."/>
        </authorList>
    </citation>
    <scope>NUCLEOTIDE SEQUENCE</scope>
    <source>
        <strain evidence="1">CCC161011</strain>
    </source>
</reference>
<dbReference type="EMBL" id="JACAZI010000016">
    <property type="protein sequence ID" value="KAF7343248.1"/>
    <property type="molecule type" value="Genomic_DNA"/>
</dbReference>
<keyword evidence="2" id="KW-1185">Reference proteome</keyword>
<evidence type="ECO:0000313" key="2">
    <source>
        <dbReference type="Proteomes" id="UP000620124"/>
    </source>
</evidence>
<sequence length="496" mass="56190">MLSFLRGLFPEIPASAGMLVVPCSTLDIAQRDTVRTVGLVVDAHLDANKLYQTLSMLIERKFPRVGARLAYRNRVYEFHIPRVFDSETPPVAFTAEEYREPYLASCGARPDVLGLLNRTDSEPIFCQFPALKMYLVSKTCPASTDEFISTKTPMLHVHVSVFDDLTLIGVTASEMMFDAPGLSTLLHAWTRVLSGDDIDDIPGMAWDLAPFNAFLGPSYLRCIRGRGYGSDRVAEYPMNMWKGSVYDPLIELCQDRMRRQKRAREVSQLVRIPKTFIEDRRLEVIEELKRKGFNEIVSSSDVLMAWWIKTSYRLRRPNDPTVLYLHMAADLRPKAIFAGGSPLAQPFINNASSTVCVPSLMHEILATSLGELALGIRRTISAYDADLPASEELRWRNTHPMIRLEYCQWWNESAVQTSWSGLSGLDFSGAGRQGEKTSTQGRVRFVFTDIVMAEEGEFLRGSGAILMEDANAVWMSQVKWREEWEELRRSGLFKFV</sequence>
<name>A0A8H6XKF7_9AGAR</name>
<accession>A0A8H6XKF7</accession>
<dbReference type="Proteomes" id="UP000620124">
    <property type="component" value="Unassembled WGS sequence"/>
</dbReference>